<name>A0A5M8I5E5_CHLPH</name>
<keyword evidence="5" id="KW-0482">Metalloprotease</keyword>
<dbReference type="InterPro" id="IPR001405">
    <property type="entry name" value="UPF0758"/>
</dbReference>
<comment type="caution">
    <text evidence="7">The sequence shown here is derived from an EMBL/GenBank/DDBJ whole genome shotgun (WGS) entry which is preliminary data.</text>
</comment>
<keyword evidence="1" id="KW-0645">Protease</keyword>
<dbReference type="PROSITE" id="PS50249">
    <property type="entry name" value="MPN"/>
    <property type="match status" value="1"/>
</dbReference>
<gene>
    <name evidence="7" type="ORF">FP507_10690</name>
    <name evidence="8" type="ORF">GJ685_09275</name>
</gene>
<dbReference type="GO" id="GO:0046872">
    <property type="term" value="F:metal ion binding"/>
    <property type="evidence" value="ECO:0007669"/>
    <property type="project" value="UniProtKB-KW"/>
</dbReference>
<keyword evidence="2" id="KW-0479">Metal-binding</keyword>
<dbReference type="EMBL" id="WUBZ01000076">
    <property type="protein sequence ID" value="MWV55241.1"/>
    <property type="molecule type" value="Genomic_DNA"/>
</dbReference>
<accession>A0A5M8I5E5</accession>
<evidence type="ECO:0000313" key="7">
    <source>
        <dbReference type="EMBL" id="KAA6230481.1"/>
    </source>
</evidence>
<dbReference type="Proteomes" id="UP000327458">
    <property type="component" value="Plasmid pl1"/>
</dbReference>
<dbReference type="InterPro" id="IPR020891">
    <property type="entry name" value="UPF0758_CS"/>
</dbReference>
<keyword evidence="7" id="KW-0614">Plasmid</keyword>
<dbReference type="GO" id="GO:0008237">
    <property type="term" value="F:metallopeptidase activity"/>
    <property type="evidence" value="ECO:0007669"/>
    <property type="project" value="UniProtKB-KW"/>
</dbReference>
<dbReference type="PANTHER" id="PTHR30471">
    <property type="entry name" value="DNA REPAIR PROTEIN RADC"/>
    <property type="match status" value="1"/>
</dbReference>
<keyword evidence="9" id="KW-1185">Reference proteome</keyword>
<dbReference type="CDD" id="cd08071">
    <property type="entry name" value="MPN_DUF2466"/>
    <property type="match status" value="1"/>
</dbReference>
<dbReference type="GO" id="GO:0006508">
    <property type="term" value="P:proteolysis"/>
    <property type="evidence" value="ECO:0007669"/>
    <property type="project" value="UniProtKB-KW"/>
</dbReference>
<evidence type="ECO:0000256" key="5">
    <source>
        <dbReference type="ARBA" id="ARBA00023049"/>
    </source>
</evidence>
<evidence type="ECO:0000313" key="8">
    <source>
        <dbReference type="EMBL" id="MWV55241.1"/>
    </source>
</evidence>
<dbReference type="EMBL" id="VMRG01000003">
    <property type="protein sequence ID" value="KAA6230481.1"/>
    <property type="molecule type" value="Genomic_DNA"/>
</dbReference>
<keyword evidence="4" id="KW-0862">Zinc</keyword>
<dbReference type="PANTHER" id="PTHR30471:SF3">
    <property type="entry name" value="UPF0758 PROTEIN YEES-RELATED"/>
    <property type="match status" value="1"/>
</dbReference>
<evidence type="ECO:0000256" key="3">
    <source>
        <dbReference type="ARBA" id="ARBA00022801"/>
    </source>
</evidence>
<protein>
    <submittedName>
        <fullName evidence="7">DNA repair protein RadC</fullName>
    </submittedName>
</protein>
<dbReference type="AlphaFoldDB" id="A0A5M8I5E5"/>
<evidence type="ECO:0000313" key="9">
    <source>
        <dbReference type="Proteomes" id="UP000489351"/>
    </source>
</evidence>
<dbReference type="RefSeq" id="WP_151418933.1">
    <property type="nucleotide sequence ID" value="NZ_CM018433.1"/>
</dbReference>
<dbReference type="Pfam" id="PF04002">
    <property type="entry name" value="RadC"/>
    <property type="match status" value="1"/>
</dbReference>
<evidence type="ECO:0000256" key="2">
    <source>
        <dbReference type="ARBA" id="ARBA00022723"/>
    </source>
</evidence>
<proteinExistence type="predicted"/>
<keyword evidence="3" id="KW-0378">Hydrolase</keyword>
<evidence type="ECO:0000256" key="1">
    <source>
        <dbReference type="ARBA" id="ARBA00022670"/>
    </source>
</evidence>
<organism evidence="7">
    <name type="scientific">Chlorobium phaeovibrioides</name>
    <dbReference type="NCBI Taxonomy" id="1094"/>
    <lineage>
        <taxon>Bacteria</taxon>
        <taxon>Pseudomonadati</taxon>
        <taxon>Chlorobiota</taxon>
        <taxon>Chlorobiia</taxon>
        <taxon>Chlorobiales</taxon>
        <taxon>Chlorobiaceae</taxon>
        <taxon>Chlorobium/Pelodictyon group</taxon>
        <taxon>Chlorobium</taxon>
    </lineage>
</organism>
<dbReference type="Proteomes" id="UP000489351">
    <property type="component" value="Unassembled WGS sequence"/>
</dbReference>
<reference evidence="7" key="1">
    <citation type="submission" date="2019-07" db="EMBL/GenBank/DDBJ databases">
        <title>Draft genome Sequence of Chlorobium phaeovibrioides sp. strain PhvTcv-s14, from the Phylum Chlorobi.</title>
        <authorList>
            <person name="Babenko V."/>
            <person name="Boldyreva D."/>
            <person name="Kanygina A."/>
            <person name="Selezneva O."/>
            <person name="Akopiyan T."/>
            <person name="Lunina O."/>
        </authorList>
    </citation>
    <scope>NUCLEOTIDE SEQUENCE [LARGE SCALE GENOMIC DNA]</scope>
    <source>
        <strain evidence="7">GrTcv12</strain>
        <plasmid evidence="7">pl1</plasmid>
    </source>
</reference>
<evidence type="ECO:0000256" key="4">
    <source>
        <dbReference type="ARBA" id="ARBA00022833"/>
    </source>
</evidence>
<dbReference type="Gene3D" id="3.40.140.10">
    <property type="entry name" value="Cytidine Deaminase, domain 2"/>
    <property type="match status" value="1"/>
</dbReference>
<sequence length="163" mass="17963">MSRTLTLPLFAAEEKKALIPRYNIKLIKESEVYYEQRITGAAVVCELLKIIGLHERACEEFHSFYLNTKNEVIGMEMISKGTLNASLVHPREVFKGAILANANAIIVAHNHPSGDVQPSTADQSVTKTLVNAGKLLDIQVLDHVIIGSKNGYFSFREAALING</sequence>
<evidence type="ECO:0000259" key="6">
    <source>
        <dbReference type="PROSITE" id="PS50249"/>
    </source>
</evidence>
<geneLocation type="plasmid" evidence="7">
    <name>pl1</name>
</geneLocation>
<dbReference type="InterPro" id="IPR037518">
    <property type="entry name" value="MPN"/>
</dbReference>
<dbReference type="InterPro" id="IPR025657">
    <property type="entry name" value="RadC_JAB"/>
</dbReference>
<feature type="domain" description="MPN" evidence="6">
    <location>
        <begin position="36"/>
        <end position="161"/>
    </location>
</feature>
<dbReference type="PROSITE" id="PS01302">
    <property type="entry name" value="UPF0758"/>
    <property type="match status" value="1"/>
</dbReference>
<reference evidence="8 9" key="2">
    <citation type="submission" date="2019-11" db="EMBL/GenBank/DDBJ databases">
        <title>Green- and brown-colored morphotypes of Chlorobia in the stratified aquatic ecosystems of Kandalaksha Gulf (White Sea): A model for study of the accessory genome evolution.</title>
        <authorList>
            <person name="Grouzdev D.S."/>
        </authorList>
    </citation>
    <scope>NUCLEOTIDE SEQUENCE [LARGE SCALE GENOMIC DNA]</scope>
    <source>
        <strain evidence="8 9">ZM</strain>
    </source>
</reference>